<dbReference type="AlphaFoldDB" id="X0Z203"/>
<evidence type="ECO:0000313" key="1">
    <source>
        <dbReference type="EMBL" id="GAG42671.1"/>
    </source>
</evidence>
<dbReference type="EMBL" id="BARS01057724">
    <property type="protein sequence ID" value="GAG42671.1"/>
    <property type="molecule type" value="Genomic_DNA"/>
</dbReference>
<reference evidence="1" key="1">
    <citation type="journal article" date="2014" name="Front. Microbiol.">
        <title>High frequency of phylogenetically diverse reductive dehalogenase-homologous genes in deep subseafloor sedimentary metagenomes.</title>
        <authorList>
            <person name="Kawai M."/>
            <person name="Futagami T."/>
            <person name="Toyoda A."/>
            <person name="Takaki Y."/>
            <person name="Nishi S."/>
            <person name="Hori S."/>
            <person name="Arai W."/>
            <person name="Tsubouchi T."/>
            <person name="Morono Y."/>
            <person name="Uchiyama I."/>
            <person name="Ito T."/>
            <person name="Fujiyama A."/>
            <person name="Inagaki F."/>
            <person name="Takami H."/>
        </authorList>
    </citation>
    <scope>NUCLEOTIDE SEQUENCE</scope>
    <source>
        <strain evidence="1">Expedition CK06-06</strain>
    </source>
</reference>
<comment type="caution">
    <text evidence="1">The sequence shown here is derived from an EMBL/GenBank/DDBJ whole genome shotgun (WGS) entry which is preliminary data.</text>
</comment>
<organism evidence="1">
    <name type="scientific">marine sediment metagenome</name>
    <dbReference type="NCBI Taxonomy" id="412755"/>
    <lineage>
        <taxon>unclassified sequences</taxon>
        <taxon>metagenomes</taxon>
        <taxon>ecological metagenomes</taxon>
    </lineage>
</organism>
<name>X0Z203_9ZZZZ</name>
<protein>
    <submittedName>
        <fullName evidence="1">Uncharacterized protein</fullName>
    </submittedName>
</protein>
<feature type="non-terminal residue" evidence="1">
    <location>
        <position position="56"/>
    </location>
</feature>
<accession>X0Z203</accession>
<proteinExistence type="predicted"/>
<sequence>MLPAETALYVEARNCEAVVDTASKIAARLWRTDDRAHEEFGDAGTYGRISEVVGAV</sequence>
<gene>
    <name evidence="1" type="ORF">S01H1_84516</name>
</gene>